<evidence type="ECO:0000256" key="6">
    <source>
        <dbReference type="ARBA" id="ARBA00022833"/>
    </source>
</evidence>
<proteinExistence type="inferred from homology"/>
<dbReference type="GO" id="GO:0046103">
    <property type="term" value="P:inosine biosynthetic process"/>
    <property type="evidence" value="ECO:0007669"/>
    <property type="project" value="TreeGrafter"/>
</dbReference>
<dbReference type="GO" id="GO:0004000">
    <property type="term" value="F:adenosine deaminase activity"/>
    <property type="evidence" value="ECO:0007669"/>
    <property type="project" value="UniProtKB-ARBA"/>
</dbReference>
<dbReference type="InterPro" id="IPR032466">
    <property type="entry name" value="Metal_Hydrolase"/>
</dbReference>
<dbReference type="Pfam" id="PF00962">
    <property type="entry name" value="A_deaminase"/>
    <property type="match status" value="1"/>
</dbReference>
<dbReference type="PANTHER" id="PTHR11409">
    <property type="entry name" value="ADENOSINE DEAMINASE"/>
    <property type="match status" value="1"/>
</dbReference>
<feature type="domain" description="Adenosine deaminase" evidence="7">
    <location>
        <begin position="13"/>
        <end position="332"/>
    </location>
</feature>
<evidence type="ECO:0000259" key="7">
    <source>
        <dbReference type="Pfam" id="PF00962"/>
    </source>
</evidence>
<dbReference type="STRING" id="1798373.A2154_00580"/>
<keyword evidence="6" id="KW-0862">Zinc</keyword>
<dbReference type="AlphaFoldDB" id="A0A1F5Z823"/>
<sequence length="335" mass="37730">MTDLTFLKNVELTELHTHLGFTVSPTMLWEIAHDQGLKLPTKDYWEFERMVTMYESKPYEEYLALYDLTEKIQSSPEALFTAAQTSVSGAYRKNNITLLELRFNPILRARGGERDLDHLIVFALQGAERAMLKYPTKVGFILMMDRRFSQEENAAVVKKAVKYKSRGVVGIDLAGPVGRNGASKSFKPTSVVDLVQLARGSGLGITVHTGEATNVDEMWDVVETLKPDRIGHGIACINDTKLMERLVKDQIVLETCPTSNLNTQLVKDYDHMRHIYHILLTHGVPFTINTDGPEMQRISLRGEYAMLIGKNILTGKQLLQANDIARKSTFIKTTV</sequence>
<dbReference type="InterPro" id="IPR001365">
    <property type="entry name" value="A_deaminase_dom"/>
</dbReference>
<dbReference type="Gene3D" id="3.20.20.140">
    <property type="entry name" value="Metal-dependent hydrolases"/>
    <property type="match status" value="1"/>
</dbReference>
<evidence type="ECO:0000256" key="5">
    <source>
        <dbReference type="ARBA" id="ARBA00022801"/>
    </source>
</evidence>
<evidence type="ECO:0000256" key="2">
    <source>
        <dbReference type="ARBA" id="ARBA00006676"/>
    </source>
</evidence>
<dbReference type="SUPFAM" id="SSF51556">
    <property type="entry name" value="Metallo-dependent hydrolases"/>
    <property type="match status" value="1"/>
</dbReference>
<evidence type="ECO:0000313" key="8">
    <source>
        <dbReference type="EMBL" id="OGG08590.1"/>
    </source>
</evidence>
<dbReference type="EC" id="3.5.4.4" evidence="3"/>
<evidence type="ECO:0000313" key="9">
    <source>
        <dbReference type="Proteomes" id="UP000176854"/>
    </source>
</evidence>
<gene>
    <name evidence="8" type="ORF">A2154_00580</name>
</gene>
<dbReference type="GO" id="GO:0046872">
    <property type="term" value="F:metal ion binding"/>
    <property type="evidence" value="ECO:0007669"/>
    <property type="project" value="UniProtKB-KW"/>
</dbReference>
<evidence type="ECO:0000256" key="1">
    <source>
        <dbReference type="ARBA" id="ARBA00001947"/>
    </source>
</evidence>
<accession>A0A1F5Z823</accession>
<protein>
    <recommendedName>
        <fullName evidence="3">adenosine deaminase</fullName>
        <ecNumber evidence="3">3.5.4.4</ecNumber>
    </recommendedName>
</protein>
<evidence type="ECO:0000256" key="3">
    <source>
        <dbReference type="ARBA" id="ARBA00012784"/>
    </source>
</evidence>
<keyword evidence="5" id="KW-0378">Hydrolase</keyword>
<comment type="similarity">
    <text evidence="2">Belongs to the metallo-dependent hydrolases superfamily. Adenosine and AMP deaminases family.</text>
</comment>
<dbReference type="InterPro" id="IPR006330">
    <property type="entry name" value="Ado/ade_deaminase"/>
</dbReference>
<dbReference type="Proteomes" id="UP000176854">
    <property type="component" value="Unassembled WGS sequence"/>
</dbReference>
<reference evidence="8 9" key="1">
    <citation type="journal article" date="2016" name="Nat. Commun.">
        <title>Thousands of microbial genomes shed light on interconnected biogeochemical processes in an aquifer system.</title>
        <authorList>
            <person name="Anantharaman K."/>
            <person name="Brown C.T."/>
            <person name="Hug L.A."/>
            <person name="Sharon I."/>
            <person name="Castelle C.J."/>
            <person name="Probst A.J."/>
            <person name="Thomas B.C."/>
            <person name="Singh A."/>
            <person name="Wilkins M.J."/>
            <person name="Karaoz U."/>
            <person name="Brodie E.L."/>
            <person name="Williams K.H."/>
            <person name="Hubbard S.S."/>
            <person name="Banfield J.F."/>
        </authorList>
    </citation>
    <scope>NUCLEOTIDE SEQUENCE [LARGE SCALE GENOMIC DNA]</scope>
</reference>
<dbReference type="GO" id="GO:0043103">
    <property type="term" value="P:hypoxanthine salvage"/>
    <property type="evidence" value="ECO:0007669"/>
    <property type="project" value="TreeGrafter"/>
</dbReference>
<dbReference type="PANTHER" id="PTHR11409:SF43">
    <property type="entry name" value="ADENOSINE DEAMINASE"/>
    <property type="match status" value="1"/>
</dbReference>
<dbReference type="GO" id="GO:0005829">
    <property type="term" value="C:cytosol"/>
    <property type="evidence" value="ECO:0007669"/>
    <property type="project" value="TreeGrafter"/>
</dbReference>
<comment type="caution">
    <text evidence="8">The sequence shown here is derived from an EMBL/GenBank/DDBJ whole genome shotgun (WGS) entry which is preliminary data.</text>
</comment>
<keyword evidence="4" id="KW-0479">Metal-binding</keyword>
<evidence type="ECO:0000256" key="4">
    <source>
        <dbReference type="ARBA" id="ARBA00022723"/>
    </source>
</evidence>
<name>A0A1F5Z823_9BACT</name>
<dbReference type="EMBL" id="MFJC01000060">
    <property type="protein sequence ID" value="OGG08590.1"/>
    <property type="molecule type" value="Genomic_DNA"/>
</dbReference>
<dbReference type="GO" id="GO:0006154">
    <property type="term" value="P:adenosine catabolic process"/>
    <property type="evidence" value="ECO:0007669"/>
    <property type="project" value="TreeGrafter"/>
</dbReference>
<comment type="cofactor">
    <cofactor evidence="1">
        <name>Zn(2+)</name>
        <dbReference type="ChEBI" id="CHEBI:29105"/>
    </cofactor>
</comment>
<organism evidence="8 9">
    <name type="scientific">Candidatus Gottesmanbacteria bacterium RBG_16_43_7</name>
    <dbReference type="NCBI Taxonomy" id="1798373"/>
    <lineage>
        <taxon>Bacteria</taxon>
        <taxon>Candidatus Gottesmaniibacteriota</taxon>
    </lineage>
</organism>